<dbReference type="PROSITE" id="PS00010">
    <property type="entry name" value="ASX_HYDROXYL"/>
    <property type="match status" value="2"/>
</dbReference>
<keyword evidence="2 10" id="KW-0245">EGF-like domain</keyword>
<feature type="disulfide bond" evidence="12">
    <location>
        <begin position="1254"/>
        <end position="1281"/>
    </location>
</feature>
<feature type="disulfide bond" evidence="12">
    <location>
        <begin position="829"/>
        <end position="872"/>
    </location>
</feature>
<dbReference type="InterPro" id="IPR000152">
    <property type="entry name" value="EGF-type_Asp/Asn_hydroxyl_site"/>
</dbReference>
<feature type="domain" description="EGF-like" evidence="14">
    <location>
        <begin position="1183"/>
        <end position="1219"/>
    </location>
</feature>
<evidence type="ECO:0000256" key="10">
    <source>
        <dbReference type="PROSITE-ProRule" id="PRU00076"/>
    </source>
</evidence>
<evidence type="ECO:0000313" key="18">
    <source>
        <dbReference type="Proteomes" id="UP000887568"/>
    </source>
</evidence>
<feature type="domain" description="Sushi" evidence="16">
    <location>
        <begin position="1123"/>
        <end position="1184"/>
    </location>
</feature>
<evidence type="ECO:0008006" key="19">
    <source>
        <dbReference type="Google" id="ProtNLM"/>
    </source>
</evidence>
<dbReference type="Pfam" id="PF00084">
    <property type="entry name" value="Sushi"/>
    <property type="match status" value="9"/>
</dbReference>
<evidence type="ECO:0000259" key="16">
    <source>
        <dbReference type="PROSITE" id="PS50923"/>
    </source>
</evidence>
<dbReference type="GeneID" id="119742840"/>
<feature type="disulfide bond" evidence="11">
    <location>
        <begin position="290"/>
        <end position="300"/>
    </location>
</feature>
<dbReference type="PROSITE" id="PS00420">
    <property type="entry name" value="SRCR_1"/>
    <property type="match status" value="2"/>
</dbReference>
<dbReference type="InterPro" id="IPR050912">
    <property type="entry name" value="LOX-like_protein"/>
</dbReference>
<feature type="disulfide bond" evidence="12">
    <location>
        <begin position="957"/>
        <end position="984"/>
    </location>
</feature>
<keyword evidence="8 11" id="KW-1015">Disulfide bond</keyword>
<dbReference type="FunFam" id="2.10.25.10:FF:000066">
    <property type="entry name" value="FAT atypical cadherin 4"/>
    <property type="match status" value="1"/>
</dbReference>
<dbReference type="InterPro" id="IPR001881">
    <property type="entry name" value="EGF-like_Ca-bd_dom"/>
</dbReference>
<evidence type="ECO:0000256" key="13">
    <source>
        <dbReference type="SAM" id="Phobius"/>
    </source>
</evidence>
<dbReference type="CDD" id="cd00054">
    <property type="entry name" value="EGF_CA"/>
    <property type="match status" value="7"/>
</dbReference>
<dbReference type="InterPro" id="IPR000436">
    <property type="entry name" value="Sushi_SCR_CCP_dom"/>
</dbReference>
<dbReference type="GO" id="GO:0004720">
    <property type="term" value="F:protein-lysine 6-oxidase activity"/>
    <property type="evidence" value="ECO:0007669"/>
    <property type="project" value="TreeGrafter"/>
</dbReference>
<feature type="disulfide bond" evidence="11">
    <location>
        <begin position="84"/>
        <end position="94"/>
    </location>
</feature>
<dbReference type="Gene3D" id="2.10.25.10">
    <property type="entry name" value="Laminin"/>
    <property type="match status" value="8"/>
</dbReference>
<feature type="domain" description="EGF-like" evidence="14">
    <location>
        <begin position="788"/>
        <end position="824"/>
    </location>
</feature>
<name>A0A914BFV7_PATMI</name>
<dbReference type="GO" id="GO:0005615">
    <property type="term" value="C:extracellular space"/>
    <property type="evidence" value="ECO:0007669"/>
    <property type="project" value="TreeGrafter"/>
</dbReference>
<protein>
    <recommendedName>
        <fullName evidence="19">Deleted in malignant brain tumors 1 protein-like</fullName>
    </recommendedName>
</protein>
<dbReference type="Gene3D" id="2.10.70.10">
    <property type="entry name" value="Complement Module, domain 1"/>
    <property type="match status" value="9"/>
</dbReference>
<dbReference type="FunFam" id="2.10.25.10:FF:000095">
    <property type="entry name" value="Notch, isoform B"/>
    <property type="match status" value="1"/>
</dbReference>
<dbReference type="OrthoDB" id="406096at2759"/>
<dbReference type="FunFam" id="3.10.250.10:FF:000001">
    <property type="entry name" value="Lysyl oxidase 4 isoform X1"/>
    <property type="match status" value="2"/>
</dbReference>
<dbReference type="Pfam" id="PF12661">
    <property type="entry name" value="hEGF"/>
    <property type="match status" value="5"/>
</dbReference>
<dbReference type="SUPFAM" id="SSF57196">
    <property type="entry name" value="EGF/Laminin"/>
    <property type="match status" value="8"/>
</dbReference>
<keyword evidence="4" id="KW-0732">Signal</keyword>
<feature type="domain" description="Sushi" evidence="16">
    <location>
        <begin position="1420"/>
        <end position="1481"/>
    </location>
</feature>
<dbReference type="SMART" id="SM00179">
    <property type="entry name" value="EGF_CA"/>
    <property type="match status" value="7"/>
</dbReference>
<feature type="domain" description="EGF-like" evidence="14">
    <location>
        <begin position="1282"/>
        <end position="1318"/>
    </location>
</feature>
<dbReference type="Proteomes" id="UP000887568">
    <property type="component" value="Unplaced"/>
</dbReference>
<dbReference type="PROSITE" id="PS50287">
    <property type="entry name" value="SRCR_2"/>
    <property type="match status" value="6"/>
</dbReference>
<comment type="caution">
    <text evidence="11">Lacks conserved residue(s) required for the propagation of feature annotation.</text>
</comment>
<dbReference type="Pfam" id="PF00008">
    <property type="entry name" value="EGF"/>
    <property type="match status" value="3"/>
</dbReference>
<dbReference type="PROSITE" id="PS01186">
    <property type="entry name" value="EGF_2"/>
    <property type="match status" value="8"/>
</dbReference>
<evidence type="ECO:0000256" key="8">
    <source>
        <dbReference type="ARBA" id="ARBA00023157"/>
    </source>
</evidence>
<feature type="disulfide bond" evidence="11">
    <location>
        <begin position="462"/>
        <end position="523"/>
    </location>
</feature>
<dbReference type="Gene3D" id="3.10.250.10">
    <property type="entry name" value="SRCR-like domain"/>
    <property type="match status" value="6"/>
</dbReference>
<dbReference type="FunFam" id="3.10.250.10:FF:000006">
    <property type="entry name" value="neurotrypsin isoform X2"/>
    <property type="match status" value="1"/>
</dbReference>
<dbReference type="PRINTS" id="PR00258">
    <property type="entry name" value="SPERACTRCPTR"/>
</dbReference>
<feature type="disulfide bond" evidence="12">
    <location>
        <begin position="760"/>
        <end position="787"/>
    </location>
</feature>
<feature type="domain" description="SRCR" evidence="15">
    <location>
        <begin position="15"/>
        <end position="115"/>
    </location>
</feature>
<dbReference type="InterPro" id="IPR036772">
    <property type="entry name" value="SRCR-like_dom_sf"/>
</dbReference>
<proteinExistence type="predicted"/>
<dbReference type="PROSITE" id="PS50923">
    <property type="entry name" value="SUSHI"/>
    <property type="match status" value="8"/>
</dbReference>
<keyword evidence="3 13" id="KW-0812">Transmembrane</keyword>
<feature type="disulfide bond" evidence="12">
    <location>
        <begin position="858"/>
        <end position="885"/>
    </location>
</feature>
<feature type="domain" description="EGF-like" evidence="14">
    <location>
        <begin position="985"/>
        <end position="1021"/>
    </location>
</feature>
<dbReference type="PROSITE" id="PS00022">
    <property type="entry name" value="EGF_1"/>
    <property type="match status" value="8"/>
</dbReference>
<dbReference type="CDD" id="cd00033">
    <property type="entry name" value="CCP"/>
    <property type="match status" value="9"/>
</dbReference>
<dbReference type="FunFam" id="3.10.250.10:FF:000016">
    <property type="entry name" value="Scavenger receptor cysteine-rich protein type 12"/>
    <property type="match status" value="1"/>
</dbReference>
<feature type="disulfide bond" evidence="10">
    <location>
        <begin position="814"/>
        <end position="823"/>
    </location>
</feature>
<dbReference type="SMART" id="SM00202">
    <property type="entry name" value="SR"/>
    <property type="match status" value="6"/>
</dbReference>
<evidence type="ECO:0000256" key="2">
    <source>
        <dbReference type="ARBA" id="ARBA00022536"/>
    </source>
</evidence>
<dbReference type="InterPro" id="IPR035976">
    <property type="entry name" value="Sushi/SCR/CCP_sf"/>
</dbReference>
<feature type="domain" description="Sushi" evidence="16">
    <location>
        <begin position="827"/>
        <end position="887"/>
    </location>
</feature>
<keyword evidence="9" id="KW-0325">Glycoprotein</keyword>
<feature type="disulfide bond" evidence="11">
    <location>
        <begin position="559"/>
        <end position="623"/>
    </location>
</feature>
<feature type="domain" description="SRCR" evidence="15">
    <location>
        <begin position="221"/>
        <end position="321"/>
    </location>
</feature>
<feature type="disulfide bond" evidence="11">
    <location>
        <begin position="40"/>
        <end position="104"/>
    </location>
</feature>
<feature type="domain" description="Sushi" evidence="16">
    <location>
        <begin position="728"/>
        <end position="789"/>
    </location>
</feature>
<dbReference type="PANTHER" id="PTHR45817:SF9">
    <property type="entry name" value="SRCR DOMAIN-CONTAINING PROTEIN"/>
    <property type="match status" value="1"/>
</dbReference>
<feature type="domain" description="EGF-like" evidence="14">
    <location>
        <begin position="1084"/>
        <end position="1120"/>
    </location>
</feature>
<feature type="domain" description="Sushi" evidence="16">
    <location>
        <begin position="1216"/>
        <end position="1283"/>
    </location>
</feature>
<feature type="disulfide bond" evidence="11">
    <location>
        <begin position="246"/>
        <end position="310"/>
    </location>
</feature>
<keyword evidence="7 13" id="KW-0472">Membrane</keyword>
<evidence type="ECO:0000256" key="12">
    <source>
        <dbReference type="PROSITE-ProRule" id="PRU00302"/>
    </source>
</evidence>
<keyword evidence="6 13" id="KW-1133">Transmembrane helix</keyword>
<reference evidence="17" key="1">
    <citation type="submission" date="2022-11" db="UniProtKB">
        <authorList>
            <consortium name="EnsemblMetazoa"/>
        </authorList>
    </citation>
    <scope>IDENTIFICATION</scope>
</reference>
<evidence type="ECO:0000256" key="11">
    <source>
        <dbReference type="PROSITE-ProRule" id="PRU00196"/>
    </source>
</evidence>
<feature type="domain" description="SRCR" evidence="15">
    <location>
        <begin position="118"/>
        <end position="219"/>
    </location>
</feature>
<feature type="domain" description="Sushi" evidence="16">
    <location>
        <begin position="925"/>
        <end position="986"/>
    </location>
</feature>
<dbReference type="SMART" id="SM00032">
    <property type="entry name" value="CCP"/>
    <property type="match status" value="9"/>
</dbReference>
<feature type="domain" description="SRCR" evidence="15">
    <location>
        <begin position="325"/>
        <end position="423"/>
    </location>
</feature>
<comment type="subcellular location">
    <subcellularLocation>
        <location evidence="1">Membrane</location>
        <topology evidence="1">Single-pass membrane protein</topology>
    </subcellularLocation>
</comment>
<feature type="disulfide bond" evidence="11">
    <location>
        <begin position="572"/>
        <end position="633"/>
    </location>
</feature>
<feature type="disulfide bond" evidence="11">
    <location>
        <begin position="259"/>
        <end position="320"/>
    </location>
</feature>
<dbReference type="SUPFAM" id="SSF57535">
    <property type="entry name" value="Complement control module/SCR domain"/>
    <property type="match status" value="9"/>
</dbReference>
<evidence type="ECO:0000259" key="15">
    <source>
        <dbReference type="PROSITE" id="PS50287"/>
    </source>
</evidence>
<feature type="domain" description="EGF-like" evidence="14">
    <location>
        <begin position="886"/>
        <end position="922"/>
    </location>
</feature>
<evidence type="ECO:0000256" key="6">
    <source>
        <dbReference type="ARBA" id="ARBA00022989"/>
    </source>
</evidence>
<dbReference type="PROSITE" id="PS50026">
    <property type="entry name" value="EGF_3"/>
    <property type="match status" value="8"/>
</dbReference>
<sequence length="1600" mass="170289">MFYFHPNTPFVLAELRLDGSRNGNQGRLEIFLNGEWGRVCDDDWDLQDAQVACRQMGFPGAIQATQGGISWFGNGPILLDDVACTGYETDLENCQHGGIGNHNCFFFEDAGVICNPRVRLVGGSNIMEGRVEVFWNGAWGTVCDDSWDPNDATVICRELGYAGAWEAPGSATFGGGDGLNILLDDVACTGNEKTVFDCHHRGWGNENCGHIEDAGARCVDFRLAGSRSKLEGRVEVRLNGEWGTVCDNSWGLEDAKVACRQLGFPVALRATQGGSFGRGNGSIHLDNVECTGLENNLLSCQHNGIGDHNCAHGEDAGVVCSIGIVRLVGGTNSMEGRPELFWNGTWWTVCDDSLDLNVTTAVCRELGYVGAREAPGSAPAGGLNTLPDDVACIGYDETVFECQHSGLGTDECNHRQYAWVRCIDLRLVGSRSTEGRLEIRLNGEWGTVCDDFWGLQDAKVACRQLGFPGATEATPGGSYGSGSGPIQLDNVICSGSEPSLLSCLHDGIGVSDCSHGEDAGVICQPRVQYILDTVRLEGGSSPNEGRVEVYENGAWGTVCDDGWDLTDANVVCRELGYERATEALGGAAFGQGEGLKIRSFLICDGTEETVLGCRHSTLNAHHCLHNEGAGVRCDPCSSGYCANGGTCTILTAGRVFCLCPAGYGGPTCKTDARCELSMDQSDVLIVISGQQVVYLPGGSVEYACPDGYLLSGSTFRICQADFTWVHFAHCVLTDDQSDVLIVVPGQQAVYLPGDSVEYECPDGYLLSGSTVRICQADFTWAGQQAECKEDFCGTGPCINGGTCSNTHTGFICQCPDGYEGPTCEQVASCMLFDSLDVLMVVSGQQAVYLPGDSVEFACPDGYHLSGSASRFCQSDLTWSGQPAECNQDSCVSGPCLNRGTCTSEPDGFTCLCHAGYDGVTCQNVVHCVLTLNSSDVVMVVPGQQVVYLPGDSVEYACPDGYLLSGSTVRVCQADFTWTGEPAECKEDSCVSGPCVNGGSCTSAPGGFTCLCQDGYNGMTCENVVHCLLTLNSSDVVMVVSGQQAVYLPGDSVEYVCPNGYLLSGSTVRICQADFTWTGQQAECKEDFCGAGPCINGGTCSNTHTGFICQCPAGYEGPTCEVVASCLLLRDTSDVLMVLSGQQALYLPGDSVEYGCPDGYHLNGSATRLCRSDFTWSGQSAECNRDSCVSGPCMNGGTCTSARDGFTCLCPAGYDGLKCENVAQCVLNLNSSDVLMVVPGQQAVYLPGDSVEYECPDGHQLSGSTVRICQSDFTWTGQPAECIEDFCGVRPCINGGTCSGTPTGFTCQCPAGYEGPTCEVVASCLLSLDQSDGLIMISGQQAVYLPGDLVEYEYPDGHQLSGSTARICQPNFTWSGKPAECKEDFCGVRPCINGGTCSGTPTGFTCQCPAGYEGPTCEQVVGCMLTLNSSEVLLLISGEQAVYLPGDVIEYGCPDGYHLSGSTTRYCRSDFTWSGQPVECIKDHAAQTRTYYTPVVPIVGGGVGSFIFILIVVLAVLAIKRRKPRPRLYHAVQNRLATELGCIIPGEGIHPFTGPVYQETILDNGLTNTYEDVPSCFGQLPPLPAKTCTEDDVETYCKMKY</sequence>
<keyword evidence="18" id="KW-1185">Reference proteome</keyword>
<feature type="disulfide bond" evidence="10">
    <location>
        <begin position="912"/>
        <end position="921"/>
    </location>
</feature>
<dbReference type="InterPro" id="IPR000742">
    <property type="entry name" value="EGF"/>
</dbReference>
<evidence type="ECO:0000313" key="17">
    <source>
        <dbReference type="EnsemblMetazoa" id="XP_038074969.1"/>
    </source>
</evidence>
<feature type="disulfide bond" evidence="11">
    <location>
        <begin position="53"/>
        <end position="114"/>
    </location>
</feature>
<dbReference type="RefSeq" id="XP_038074969.1">
    <property type="nucleotide sequence ID" value="XM_038219041.1"/>
</dbReference>
<dbReference type="EnsemblMetazoa" id="XM_038219041.1">
    <property type="protein sequence ID" value="XP_038074969.1"/>
    <property type="gene ID" value="LOC119742840"/>
</dbReference>
<dbReference type="OMA" id="RICQADF"/>
<keyword evidence="5" id="KW-0677">Repeat</keyword>
<evidence type="ECO:0000256" key="4">
    <source>
        <dbReference type="ARBA" id="ARBA00022729"/>
    </source>
</evidence>
<dbReference type="InterPro" id="IPR001190">
    <property type="entry name" value="SRCR"/>
</dbReference>
<feature type="disulfide bond" evidence="12">
    <location>
        <begin position="1452"/>
        <end position="1479"/>
    </location>
</feature>
<feature type="disulfide bond" evidence="10">
    <location>
        <begin position="1308"/>
        <end position="1317"/>
    </location>
</feature>
<evidence type="ECO:0000256" key="5">
    <source>
        <dbReference type="ARBA" id="ARBA00022737"/>
    </source>
</evidence>
<feature type="domain" description="Sushi" evidence="16">
    <location>
        <begin position="1024"/>
        <end position="1085"/>
    </location>
</feature>
<dbReference type="GO" id="GO:0005509">
    <property type="term" value="F:calcium ion binding"/>
    <property type="evidence" value="ECO:0007669"/>
    <property type="project" value="InterPro"/>
</dbReference>
<feature type="disulfide bond" evidence="10">
    <location>
        <begin position="1209"/>
        <end position="1218"/>
    </location>
</feature>
<feature type="disulfide bond" evidence="11">
    <location>
        <begin position="603"/>
        <end position="613"/>
    </location>
</feature>
<feature type="domain" description="EGF-like" evidence="14">
    <location>
        <begin position="1381"/>
        <end position="1417"/>
    </location>
</feature>
<feature type="domain" description="Sushi" evidence="16">
    <location>
        <begin position="1321"/>
        <end position="1382"/>
    </location>
</feature>
<dbReference type="PANTHER" id="PTHR45817">
    <property type="entry name" value="LYSYL OXIDASE-LIKE-RELATED"/>
    <property type="match status" value="1"/>
</dbReference>
<feature type="transmembrane region" description="Helical" evidence="13">
    <location>
        <begin position="1494"/>
        <end position="1518"/>
    </location>
</feature>
<dbReference type="SMART" id="SM00181">
    <property type="entry name" value="EGF"/>
    <property type="match status" value="8"/>
</dbReference>
<feature type="disulfide bond" evidence="11">
    <location>
        <begin position="188"/>
        <end position="198"/>
    </location>
</feature>
<dbReference type="SUPFAM" id="SSF56487">
    <property type="entry name" value="SRCR-like"/>
    <property type="match status" value="6"/>
</dbReference>
<dbReference type="GO" id="GO:0016020">
    <property type="term" value="C:membrane"/>
    <property type="evidence" value="ECO:0007669"/>
    <property type="project" value="UniProtKB-SubCell"/>
</dbReference>
<keyword evidence="12" id="KW-0768">Sushi</keyword>
<feature type="disulfide bond" evidence="12">
    <location>
        <begin position="1056"/>
        <end position="1083"/>
    </location>
</feature>
<feature type="disulfide bond" evidence="11">
    <location>
        <begin position="449"/>
        <end position="513"/>
    </location>
</feature>
<dbReference type="Pfam" id="PF00530">
    <property type="entry name" value="SRCR"/>
    <property type="match status" value="6"/>
</dbReference>
<evidence type="ECO:0000256" key="3">
    <source>
        <dbReference type="ARBA" id="ARBA00022692"/>
    </source>
</evidence>
<feature type="disulfide bond" evidence="12">
    <location>
        <begin position="1155"/>
        <end position="1182"/>
    </location>
</feature>
<feature type="disulfide bond" evidence="10">
    <location>
        <begin position="1011"/>
        <end position="1020"/>
    </location>
</feature>
<feature type="disulfide bond" evidence="11">
    <location>
        <begin position="392"/>
        <end position="402"/>
    </location>
</feature>
<feature type="disulfide bond" evidence="10">
    <location>
        <begin position="1110"/>
        <end position="1119"/>
    </location>
</feature>
<feature type="disulfide bond" evidence="11">
    <location>
        <begin position="493"/>
        <end position="503"/>
    </location>
</feature>
<organism evidence="17 18">
    <name type="scientific">Patiria miniata</name>
    <name type="common">Bat star</name>
    <name type="synonym">Asterina miniata</name>
    <dbReference type="NCBI Taxonomy" id="46514"/>
    <lineage>
        <taxon>Eukaryota</taxon>
        <taxon>Metazoa</taxon>
        <taxon>Echinodermata</taxon>
        <taxon>Eleutherozoa</taxon>
        <taxon>Asterozoa</taxon>
        <taxon>Asteroidea</taxon>
        <taxon>Valvatacea</taxon>
        <taxon>Valvatida</taxon>
        <taxon>Asterinidae</taxon>
        <taxon>Patiria</taxon>
    </lineage>
</organism>
<feature type="disulfide bond" evidence="10">
    <location>
        <begin position="659"/>
        <end position="668"/>
    </location>
</feature>
<accession>A0A914BFV7</accession>
<dbReference type="FunFam" id="3.10.250.10:FF:000026">
    <property type="entry name" value="Tequila, isoform D"/>
    <property type="match status" value="1"/>
</dbReference>
<evidence type="ECO:0000256" key="7">
    <source>
        <dbReference type="ARBA" id="ARBA00023136"/>
    </source>
</evidence>
<dbReference type="InterPro" id="IPR013032">
    <property type="entry name" value="EGF-like_CS"/>
</dbReference>
<feature type="domain" description="SRCR" evidence="15">
    <location>
        <begin position="534"/>
        <end position="634"/>
    </location>
</feature>
<evidence type="ECO:0000256" key="1">
    <source>
        <dbReference type="ARBA" id="ARBA00004167"/>
    </source>
</evidence>
<feature type="disulfide bond" evidence="10">
    <location>
        <begin position="1407"/>
        <end position="1416"/>
    </location>
</feature>
<dbReference type="FunFam" id="2.10.25.10:FF:000255">
    <property type="entry name" value="Sushi, nidogen and EGF-like domains 1"/>
    <property type="match status" value="1"/>
</dbReference>
<dbReference type="FunFam" id="3.10.250.10:FF:000011">
    <property type="entry name" value="Scavenger receptor class A member 5"/>
    <property type="match status" value="1"/>
</dbReference>
<evidence type="ECO:0000256" key="9">
    <source>
        <dbReference type="ARBA" id="ARBA00023180"/>
    </source>
</evidence>
<evidence type="ECO:0000259" key="14">
    <source>
        <dbReference type="PROSITE" id="PS50026"/>
    </source>
</evidence>
<feature type="domain" description="SRCR" evidence="15">
    <location>
        <begin position="425"/>
        <end position="524"/>
    </location>
</feature>
<feature type="domain" description="EGF-like" evidence="14">
    <location>
        <begin position="634"/>
        <end position="669"/>
    </location>
</feature>